<dbReference type="InterPro" id="IPR036682">
    <property type="entry name" value="OS_D_A10/PebIII_sf"/>
</dbReference>
<reference evidence="2" key="1">
    <citation type="journal article" date="2020" name="J Insects Food Feed">
        <title>The yellow mealworm (Tenebrio molitor) genome: a resource for the emerging insects as food and feed industry.</title>
        <authorList>
            <person name="Eriksson T."/>
            <person name="Andere A."/>
            <person name="Kelstrup H."/>
            <person name="Emery V."/>
            <person name="Picard C."/>
        </authorList>
    </citation>
    <scope>NUCLEOTIDE SEQUENCE</scope>
    <source>
        <strain evidence="2">Stoneville</strain>
        <tissue evidence="2">Whole head</tissue>
    </source>
</reference>
<comment type="caution">
    <text evidence="2">The sequence shown here is derived from an EMBL/GenBank/DDBJ whole genome shotgun (WGS) entry which is preliminary data.</text>
</comment>
<evidence type="ECO:0000313" key="3">
    <source>
        <dbReference type="Proteomes" id="UP000719412"/>
    </source>
</evidence>
<evidence type="ECO:0008006" key="4">
    <source>
        <dbReference type="Google" id="ProtNLM"/>
    </source>
</evidence>
<name>A0A8J6L7N0_TENMO</name>
<evidence type="ECO:0000256" key="1">
    <source>
        <dbReference type="SAM" id="SignalP"/>
    </source>
</evidence>
<keyword evidence="1" id="KW-0732">Signal</keyword>
<dbReference type="Proteomes" id="UP000719412">
    <property type="component" value="Unassembled WGS sequence"/>
</dbReference>
<dbReference type="InterPro" id="IPR005055">
    <property type="entry name" value="A10/PebIII"/>
</dbReference>
<organism evidence="2 3">
    <name type="scientific">Tenebrio molitor</name>
    <name type="common">Yellow mealworm beetle</name>
    <dbReference type="NCBI Taxonomy" id="7067"/>
    <lineage>
        <taxon>Eukaryota</taxon>
        <taxon>Metazoa</taxon>
        <taxon>Ecdysozoa</taxon>
        <taxon>Arthropoda</taxon>
        <taxon>Hexapoda</taxon>
        <taxon>Insecta</taxon>
        <taxon>Pterygota</taxon>
        <taxon>Neoptera</taxon>
        <taxon>Endopterygota</taxon>
        <taxon>Coleoptera</taxon>
        <taxon>Polyphaga</taxon>
        <taxon>Cucujiformia</taxon>
        <taxon>Tenebrionidae</taxon>
        <taxon>Tenebrio</taxon>
    </lineage>
</organism>
<evidence type="ECO:0000313" key="2">
    <source>
        <dbReference type="EMBL" id="KAH0810860.1"/>
    </source>
</evidence>
<dbReference type="Gene3D" id="1.10.2080.10">
    <property type="entry name" value="Insect odorant-binding protein A10/Ejaculatory bulb-specific protein 3"/>
    <property type="match status" value="1"/>
</dbReference>
<sequence>MILVALLVLASVQVALFEEYIIPDNIDIDDILKNDRLLKNYVNCVLDKGNCTPEGERLKKAIPESLQNGCSKCNDKVKEGTKKVIHHLIEKKPDMWKELEARYDPNEQKLTGGISFTMQFPMATVKKNALYNLDPRAALGVLSSKQCPVTPTETVTLRMCGRRSMTEEVVHNCNAVRHLVFCHIPSPPNDTMGSNQLARIETLNKENYDTWKMQMEALLIKNDAWSYVNGATVKPAVVVGDVESEAAAQQWVRNDSKAKSDIILAINPSELKQIKGCGSSREVWLKLEGIYQSKGPARKATLLKQLTLQRMEESGDVREHIDMFFDAVDKLQEMEVEINRDLLAIMLLYSLPDSFENFRCAIESRDHLPTPDVLRVKIIEESNARKTASKLAKEEREED</sequence>
<feature type="signal peptide" evidence="1">
    <location>
        <begin position="1"/>
        <end position="17"/>
    </location>
</feature>
<dbReference type="EMBL" id="JABDTM020027222">
    <property type="protein sequence ID" value="KAH0810860.1"/>
    <property type="molecule type" value="Genomic_DNA"/>
</dbReference>
<accession>A0A8J6L7N0</accession>
<dbReference type="AlphaFoldDB" id="A0A8J6L7N0"/>
<dbReference type="PANTHER" id="PTHR11257">
    <property type="entry name" value="CHEMOSENSORY PROTEIN-RELATED"/>
    <property type="match status" value="1"/>
</dbReference>
<dbReference type="Pfam" id="PF14223">
    <property type="entry name" value="Retrotran_gag_2"/>
    <property type="match status" value="1"/>
</dbReference>
<keyword evidence="3" id="KW-1185">Reference proteome</keyword>
<gene>
    <name evidence="2" type="ORF">GEV33_011933</name>
</gene>
<protein>
    <recommendedName>
        <fullName evidence="4">DUF4219 domain-containing protein</fullName>
    </recommendedName>
</protein>
<proteinExistence type="predicted"/>
<dbReference type="PANTHER" id="PTHR11257:SF12">
    <property type="entry name" value="EJACULATORY BULB-SPECIFIC PROTEIN 3-RELATED"/>
    <property type="match status" value="1"/>
</dbReference>
<reference evidence="2" key="2">
    <citation type="submission" date="2021-08" db="EMBL/GenBank/DDBJ databases">
        <authorList>
            <person name="Eriksson T."/>
        </authorList>
    </citation>
    <scope>NUCLEOTIDE SEQUENCE</scope>
    <source>
        <strain evidence="2">Stoneville</strain>
        <tissue evidence="2">Whole head</tissue>
    </source>
</reference>
<feature type="chain" id="PRO_5035220890" description="DUF4219 domain-containing protein" evidence="1">
    <location>
        <begin position="18"/>
        <end position="399"/>
    </location>
</feature>
<dbReference type="Pfam" id="PF03392">
    <property type="entry name" value="OS-D"/>
    <property type="match status" value="1"/>
</dbReference>
<dbReference type="SUPFAM" id="SSF100910">
    <property type="entry name" value="Chemosensory protein Csp2"/>
    <property type="match status" value="1"/>
</dbReference>